<dbReference type="AlphaFoldDB" id="A0AAE1R4W9"/>
<dbReference type="PANTHER" id="PTHR31973">
    <property type="entry name" value="POLYPROTEIN, PUTATIVE-RELATED"/>
    <property type="match status" value="1"/>
</dbReference>
<accession>A0AAE1R4W9</accession>
<sequence>MPWSCIMISESLKQSYQDQAYGDQWYDVVEGGDRHVVDLVRKRCTFRTWDLTGISCPHAIKALLHVKQEPLPEVYWWYSKEAYMLMYLHKIQLVRGNKSWKVDPSHAMEPPEIHKMVGRPKVKRTRVKNEAMKRRGCGQLQERV</sequence>
<comment type="caution">
    <text evidence="2">The sequence shown here is derived from an EMBL/GenBank/DDBJ whole genome shotgun (WGS) entry which is preliminary data.</text>
</comment>
<name>A0AAE1R4W9_9SOLA</name>
<reference evidence="2" key="1">
    <citation type="submission" date="2023-12" db="EMBL/GenBank/DDBJ databases">
        <title>Genome assembly of Anisodus tanguticus.</title>
        <authorList>
            <person name="Wang Y.-J."/>
        </authorList>
    </citation>
    <scope>NUCLEOTIDE SEQUENCE</scope>
    <source>
        <strain evidence="2">KB-2021</strain>
        <tissue evidence="2">Leaf</tissue>
    </source>
</reference>
<dbReference type="EMBL" id="JAVYJV010000019">
    <property type="protein sequence ID" value="KAK4345485.1"/>
    <property type="molecule type" value="Genomic_DNA"/>
</dbReference>
<gene>
    <name evidence="2" type="ORF">RND71_035661</name>
</gene>
<dbReference type="InterPro" id="IPR006564">
    <property type="entry name" value="Znf_PMZ"/>
</dbReference>
<organism evidence="2 3">
    <name type="scientific">Anisodus tanguticus</name>
    <dbReference type="NCBI Taxonomy" id="243964"/>
    <lineage>
        <taxon>Eukaryota</taxon>
        <taxon>Viridiplantae</taxon>
        <taxon>Streptophyta</taxon>
        <taxon>Embryophyta</taxon>
        <taxon>Tracheophyta</taxon>
        <taxon>Spermatophyta</taxon>
        <taxon>Magnoliopsida</taxon>
        <taxon>eudicotyledons</taxon>
        <taxon>Gunneridae</taxon>
        <taxon>Pentapetalae</taxon>
        <taxon>asterids</taxon>
        <taxon>lamiids</taxon>
        <taxon>Solanales</taxon>
        <taxon>Solanaceae</taxon>
        <taxon>Solanoideae</taxon>
        <taxon>Hyoscyameae</taxon>
        <taxon>Anisodus</taxon>
    </lineage>
</organism>
<evidence type="ECO:0000313" key="3">
    <source>
        <dbReference type="Proteomes" id="UP001291623"/>
    </source>
</evidence>
<evidence type="ECO:0000259" key="1">
    <source>
        <dbReference type="SMART" id="SM00575"/>
    </source>
</evidence>
<dbReference type="SMART" id="SM00575">
    <property type="entry name" value="ZnF_PMZ"/>
    <property type="match status" value="1"/>
</dbReference>
<dbReference type="GO" id="GO:0008270">
    <property type="term" value="F:zinc ion binding"/>
    <property type="evidence" value="ECO:0007669"/>
    <property type="project" value="InterPro"/>
</dbReference>
<proteinExistence type="predicted"/>
<evidence type="ECO:0000313" key="2">
    <source>
        <dbReference type="EMBL" id="KAK4345485.1"/>
    </source>
</evidence>
<protein>
    <recommendedName>
        <fullName evidence="1">Zinc finger PMZ-type domain-containing protein</fullName>
    </recommendedName>
</protein>
<dbReference type="PANTHER" id="PTHR31973:SF189">
    <property type="entry name" value="TRANSPOSASE, MUDR, PLANT, MULE TRANSPOSASE DOMAIN PROTEIN-RELATED"/>
    <property type="match status" value="1"/>
</dbReference>
<dbReference type="Proteomes" id="UP001291623">
    <property type="component" value="Unassembled WGS sequence"/>
</dbReference>
<keyword evidence="3" id="KW-1185">Reference proteome</keyword>
<feature type="domain" description="Zinc finger PMZ-type" evidence="1">
    <location>
        <begin position="42"/>
        <end position="69"/>
    </location>
</feature>